<dbReference type="CDD" id="cd02208">
    <property type="entry name" value="cupin_RmlC-like"/>
    <property type="match status" value="1"/>
</dbReference>
<dbReference type="OrthoDB" id="343001at2"/>
<protein>
    <recommendedName>
        <fullName evidence="3">Cupin domain-containing protein</fullName>
    </recommendedName>
</protein>
<gene>
    <name evidence="1" type="ORF">EHQ76_15935</name>
</gene>
<dbReference type="InterPro" id="IPR014710">
    <property type="entry name" value="RmlC-like_jellyroll"/>
</dbReference>
<dbReference type="EMBL" id="RQGN01000088">
    <property type="protein sequence ID" value="TGL96267.1"/>
    <property type="molecule type" value="Genomic_DNA"/>
</dbReference>
<sequence length="150" mass="16795">MNKIFSAISFFVLLLLLNCQKENSEAPTSSPFRKINLQSFLNSSESKKFSIELAQGKIGVQVLNIPKLPRKVNLVLEQDDCTYYVIRGNLRLTIPGNESIEVQPEEVLFVPAGLVHSISSDKNNSKVLMVKSTNQSEIRYLQDSDLSPIP</sequence>
<dbReference type="Proteomes" id="UP000298429">
    <property type="component" value="Unassembled WGS sequence"/>
</dbReference>
<dbReference type="InterPro" id="IPR011051">
    <property type="entry name" value="RmlC_Cupin_sf"/>
</dbReference>
<proteinExistence type="predicted"/>
<comment type="caution">
    <text evidence="1">The sequence shown here is derived from an EMBL/GenBank/DDBJ whole genome shotgun (WGS) entry which is preliminary data.</text>
</comment>
<name>A0A5F2AZB3_9LEPT</name>
<dbReference type="Gene3D" id="2.60.120.10">
    <property type="entry name" value="Jelly Rolls"/>
    <property type="match status" value="1"/>
</dbReference>
<reference evidence="1 2" key="1">
    <citation type="journal article" date="2019" name="PLoS Negl. Trop. Dis.">
        <title>Revisiting the worldwide diversity of Leptospira species in the environment.</title>
        <authorList>
            <person name="Vincent A.T."/>
            <person name="Schiettekatte O."/>
            <person name="Bourhy P."/>
            <person name="Veyrier F.J."/>
            <person name="Picardeau M."/>
        </authorList>
    </citation>
    <scope>NUCLEOTIDE SEQUENCE [LARGE SCALE GENOMIC DNA]</scope>
    <source>
        <strain evidence="1 2">201702444</strain>
    </source>
</reference>
<organism evidence="1 2">
    <name type="scientific">Leptospira barantonii</name>
    <dbReference type="NCBI Taxonomy" id="2023184"/>
    <lineage>
        <taxon>Bacteria</taxon>
        <taxon>Pseudomonadati</taxon>
        <taxon>Spirochaetota</taxon>
        <taxon>Spirochaetia</taxon>
        <taxon>Leptospirales</taxon>
        <taxon>Leptospiraceae</taxon>
        <taxon>Leptospira</taxon>
    </lineage>
</organism>
<dbReference type="SUPFAM" id="SSF51182">
    <property type="entry name" value="RmlC-like cupins"/>
    <property type="match status" value="1"/>
</dbReference>
<evidence type="ECO:0008006" key="3">
    <source>
        <dbReference type="Google" id="ProtNLM"/>
    </source>
</evidence>
<evidence type="ECO:0000313" key="1">
    <source>
        <dbReference type="EMBL" id="TGL96267.1"/>
    </source>
</evidence>
<dbReference type="RefSeq" id="WP_135671909.1">
    <property type="nucleotide sequence ID" value="NZ_RQGN01000088.1"/>
</dbReference>
<evidence type="ECO:0000313" key="2">
    <source>
        <dbReference type="Proteomes" id="UP000298429"/>
    </source>
</evidence>
<accession>A0A5F2AZB3</accession>
<dbReference type="AlphaFoldDB" id="A0A5F2AZB3"/>